<reference evidence="8" key="1">
    <citation type="submission" date="2018-06" db="EMBL/GenBank/DDBJ databases">
        <authorList>
            <person name="Zhirakovskaya E."/>
        </authorList>
    </citation>
    <scope>NUCLEOTIDE SEQUENCE</scope>
</reference>
<evidence type="ECO:0000256" key="4">
    <source>
        <dbReference type="ARBA" id="ARBA00022960"/>
    </source>
</evidence>
<keyword evidence="3 7" id="KW-0812">Transmembrane</keyword>
<dbReference type="GO" id="GO:0005886">
    <property type="term" value="C:plasma membrane"/>
    <property type="evidence" value="ECO:0007669"/>
    <property type="project" value="UniProtKB-SubCell"/>
</dbReference>
<evidence type="ECO:0000256" key="5">
    <source>
        <dbReference type="ARBA" id="ARBA00022989"/>
    </source>
</evidence>
<keyword evidence="4" id="KW-0133">Cell shape</keyword>
<evidence type="ECO:0000256" key="2">
    <source>
        <dbReference type="ARBA" id="ARBA00022475"/>
    </source>
</evidence>
<dbReference type="NCBIfam" id="TIGR03426">
    <property type="entry name" value="shape_MreD"/>
    <property type="match status" value="1"/>
</dbReference>
<dbReference type="EMBL" id="UOEE01000224">
    <property type="protein sequence ID" value="VAV96504.1"/>
    <property type="molecule type" value="Genomic_DNA"/>
</dbReference>
<protein>
    <recommendedName>
        <fullName evidence="9">Rod shape-determining protein MreD</fullName>
    </recommendedName>
</protein>
<sequence length="111" mass="11974">MSSVMTRLSSMTARAGLIAWIGLPALASIVGLLIYVAPVHFMGIAIPMPLFPLMAIFFWAMSRPQLMPPIVVFAIGLIQDLLTGGPLGLWAFAYLVSYTVMITQSDAFAGR</sequence>
<keyword evidence="2" id="KW-1003">Cell membrane</keyword>
<comment type="subcellular location">
    <subcellularLocation>
        <location evidence="1">Cell membrane</location>
        <topology evidence="1">Multi-pass membrane protein</topology>
    </subcellularLocation>
</comment>
<dbReference type="GO" id="GO:0008360">
    <property type="term" value="P:regulation of cell shape"/>
    <property type="evidence" value="ECO:0007669"/>
    <property type="project" value="UniProtKB-KW"/>
</dbReference>
<name>A0A3B0RS03_9ZZZZ</name>
<keyword evidence="5 7" id="KW-1133">Transmembrane helix</keyword>
<evidence type="ECO:0000256" key="1">
    <source>
        <dbReference type="ARBA" id="ARBA00004651"/>
    </source>
</evidence>
<evidence type="ECO:0000256" key="6">
    <source>
        <dbReference type="ARBA" id="ARBA00023136"/>
    </source>
</evidence>
<evidence type="ECO:0000256" key="3">
    <source>
        <dbReference type="ARBA" id="ARBA00022692"/>
    </source>
</evidence>
<evidence type="ECO:0000256" key="7">
    <source>
        <dbReference type="SAM" id="Phobius"/>
    </source>
</evidence>
<evidence type="ECO:0008006" key="9">
    <source>
        <dbReference type="Google" id="ProtNLM"/>
    </source>
</evidence>
<dbReference type="InterPro" id="IPR007227">
    <property type="entry name" value="Cell_shape_determining_MreD"/>
</dbReference>
<evidence type="ECO:0000313" key="8">
    <source>
        <dbReference type="EMBL" id="VAV96504.1"/>
    </source>
</evidence>
<proteinExistence type="predicted"/>
<keyword evidence="6 7" id="KW-0472">Membrane</keyword>
<feature type="non-terminal residue" evidence="8">
    <location>
        <position position="111"/>
    </location>
</feature>
<organism evidence="8">
    <name type="scientific">hydrothermal vent metagenome</name>
    <dbReference type="NCBI Taxonomy" id="652676"/>
    <lineage>
        <taxon>unclassified sequences</taxon>
        <taxon>metagenomes</taxon>
        <taxon>ecological metagenomes</taxon>
    </lineage>
</organism>
<accession>A0A3B0RS03</accession>
<gene>
    <name evidence="8" type="ORF">MNBD_ALPHA06-1775</name>
</gene>
<dbReference type="AlphaFoldDB" id="A0A3B0RS03"/>
<feature type="transmembrane region" description="Helical" evidence="7">
    <location>
        <begin position="37"/>
        <end position="59"/>
    </location>
</feature>
<dbReference type="Pfam" id="PF04093">
    <property type="entry name" value="MreD"/>
    <property type="match status" value="1"/>
</dbReference>
<feature type="transmembrane region" description="Helical" evidence="7">
    <location>
        <begin position="71"/>
        <end position="96"/>
    </location>
</feature>